<evidence type="ECO:0000313" key="7">
    <source>
        <dbReference type="EMBL" id="KAH3850592.1"/>
    </source>
</evidence>
<dbReference type="InterPro" id="IPR050822">
    <property type="entry name" value="Cerebellin_Synaptic_Org"/>
</dbReference>
<dbReference type="EMBL" id="JAIWYP010000003">
    <property type="protein sequence ID" value="KAH3850592.1"/>
    <property type="molecule type" value="Genomic_DNA"/>
</dbReference>
<dbReference type="InterPro" id="IPR008983">
    <property type="entry name" value="Tumour_necrosis_fac-like_dom"/>
</dbReference>
<evidence type="ECO:0000256" key="4">
    <source>
        <dbReference type="SAM" id="Coils"/>
    </source>
</evidence>
<feature type="chain" id="PRO_5039159583" description="C1q domain-containing protein" evidence="5">
    <location>
        <begin position="27"/>
        <end position="303"/>
    </location>
</feature>
<evidence type="ECO:0000256" key="3">
    <source>
        <dbReference type="ARBA" id="ARBA00022729"/>
    </source>
</evidence>
<reference evidence="7" key="1">
    <citation type="journal article" date="2019" name="bioRxiv">
        <title>The Genome of the Zebra Mussel, Dreissena polymorpha: A Resource for Invasive Species Research.</title>
        <authorList>
            <person name="McCartney M.A."/>
            <person name="Auch B."/>
            <person name="Kono T."/>
            <person name="Mallez S."/>
            <person name="Zhang Y."/>
            <person name="Obille A."/>
            <person name="Becker A."/>
            <person name="Abrahante J.E."/>
            <person name="Garbe J."/>
            <person name="Badalamenti J.P."/>
            <person name="Herman A."/>
            <person name="Mangelson H."/>
            <person name="Liachko I."/>
            <person name="Sullivan S."/>
            <person name="Sone E.D."/>
            <person name="Koren S."/>
            <person name="Silverstein K.A.T."/>
            <person name="Beckman K.B."/>
            <person name="Gohl D.M."/>
        </authorList>
    </citation>
    <scope>NUCLEOTIDE SEQUENCE</scope>
    <source>
        <strain evidence="7">Duluth1</strain>
        <tissue evidence="7">Whole animal</tissue>
    </source>
</reference>
<sequence length="303" mass="33001">MMYPSVNVSALIFLACVLSICVCTLGHTYGNGELLEDVMKAILERLDEKDEQIWTLESSIESLRTQNELLTHELDILKERQSTVERGFNGDRVENSYSGNGKNEQAINAVLAENSYSQNEITQRKITALLNTGRQTKTKRQSRKRRQANLAAGVSGGGTVAFFATLINNIHHEAEGDLVPFDNVVTNEGSAYRPNPGQFVAPAPGLYVFSVTLQSYPVVGQPPSGYALNKNGVEVSKLYIDGSTTIDNLNYETTSQTAVLRLDKGDVIAVTNRGANGGVHGDHYSSFCGFSLPTYDSSIQVIG</sequence>
<comment type="subcellular location">
    <subcellularLocation>
        <location evidence="1">Secreted</location>
    </subcellularLocation>
</comment>
<keyword evidence="8" id="KW-1185">Reference proteome</keyword>
<dbReference type="SMART" id="SM00110">
    <property type="entry name" value="C1Q"/>
    <property type="match status" value="1"/>
</dbReference>
<dbReference type="Pfam" id="PF00386">
    <property type="entry name" value="C1q"/>
    <property type="match status" value="1"/>
</dbReference>
<proteinExistence type="predicted"/>
<keyword evidence="3 5" id="KW-0732">Signal</keyword>
<dbReference type="PANTHER" id="PTHR22923">
    <property type="entry name" value="CEREBELLIN-RELATED"/>
    <property type="match status" value="1"/>
</dbReference>
<dbReference type="AlphaFoldDB" id="A0A9D4R1I2"/>
<evidence type="ECO:0000256" key="2">
    <source>
        <dbReference type="ARBA" id="ARBA00022525"/>
    </source>
</evidence>
<comment type="caution">
    <text evidence="7">The sequence shown here is derived from an EMBL/GenBank/DDBJ whole genome shotgun (WGS) entry which is preliminary data.</text>
</comment>
<dbReference type="PANTHER" id="PTHR22923:SF116">
    <property type="entry name" value="C1Q DOMAIN-CONTAINING PROTEIN"/>
    <property type="match status" value="1"/>
</dbReference>
<evidence type="ECO:0000256" key="1">
    <source>
        <dbReference type="ARBA" id="ARBA00004613"/>
    </source>
</evidence>
<evidence type="ECO:0000313" key="8">
    <source>
        <dbReference type="Proteomes" id="UP000828390"/>
    </source>
</evidence>
<dbReference type="OrthoDB" id="6094261at2759"/>
<dbReference type="InterPro" id="IPR001073">
    <property type="entry name" value="C1q_dom"/>
</dbReference>
<dbReference type="GO" id="GO:0005576">
    <property type="term" value="C:extracellular region"/>
    <property type="evidence" value="ECO:0007669"/>
    <property type="project" value="UniProtKB-SubCell"/>
</dbReference>
<keyword evidence="4" id="KW-0175">Coiled coil</keyword>
<evidence type="ECO:0000256" key="5">
    <source>
        <dbReference type="SAM" id="SignalP"/>
    </source>
</evidence>
<feature type="signal peptide" evidence="5">
    <location>
        <begin position="1"/>
        <end position="26"/>
    </location>
</feature>
<dbReference type="Proteomes" id="UP000828390">
    <property type="component" value="Unassembled WGS sequence"/>
</dbReference>
<accession>A0A9D4R1I2</accession>
<name>A0A9D4R1I2_DREPO</name>
<feature type="coiled-coil region" evidence="4">
    <location>
        <begin position="46"/>
        <end position="80"/>
    </location>
</feature>
<keyword evidence="2" id="KW-0964">Secreted</keyword>
<dbReference type="PRINTS" id="PR00007">
    <property type="entry name" value="COMPLEMNTC1Q"/>
</dbReference>
<evidence type="ECO:0000259" key="6">
    <source>
        <dbReference type="PROSITE" id="PS50871"/>
    </source>
</evidence>
<dbReference type="SUPFAM" id="SSF49842">
    <property type="entry name" value="TNF-like"/>
    <property type="match status" value="1"/>
</dbReference>
<feature type="domain" description="C1q" evidence="6">
    <location>
        <begin position="155"/>
        <end position="298"/>
    </location>
</feature>
<gene>
    <name evidence="7" type="ORF">DPMN_093014</name>
</gene>
<dbReference type="Gene3D" id="2.60.120.40">
    <property type="match status" value="1"/>
</dbReference>
<organism evidence="7 8">
    <name type="scientific">Dreissena polymorpha</name>
    <name type="common">Zebra mussel</name>
    <name type="synonym">Mytilus polymorpha</name>
    <dbReference type="NCBI Taxonomy" id="45954"/>
    <lineage>
        <taxon>Eukaryota</taxon>
        <taxon>Metazoa</taxon>
        <taxon>Spiralia</taxon>
        <taxon>Lophotrochozoa</taxon>
        <taxon>Mollusca</taxon>
        <taxon>Bivalvia</taxon>
        <taxon>Autobranchia</taxon>
        <taxon>Heteroconchia</taxon>
        <taxon>Euheterodonta</taxon>
        <taxon>Imparidentia</taxon>
        <taxon>Neoheterodontei</taxon>
        <taxon>Myida</taxon>
        <taxon>Dreissenoidea</taxon>
        <taxon>Dreissenidae</taxon>
        <taxon>Dreissena</taxon>
    </lineage>
</organism>
<dbReference type="PROSITE" id="PS50871">
    <property type="entry name" value="C1Q"/>
    <property type="match status" value="1"/>
</dbReference>
<protein>
    <recommendedName>
        <fullName evidence="6">C1q domain-containing protein</fullName>
    </recommendedName>
</protein>
<reference evidence="7" key="2">
    <citation type="submission" date="2020-11" db="EMBL/GenBank/DDBJ databases">
        <authorList>
            <person name="McCartney M.A."/>
            <person name="Auch B."/>
            <person name="Kono T."/>
            <person name="Mallez S."/>
            <person name="Becker A."/>
            <person name="Gohl D.M."/>
            <person name="Silverstein K.A.T."/>
            <person name="Koren S."/>
            <person name="Bechman K.B."/>
            <person name="Herman A."/>
            <person name="Abrahante J.E."/>
            <person name="Garbe J."/>
        </authorList>
    </citation>
    <scope>NUCLEOTIDE SEQUENCE</scope>
    <source>
        <strain evidence="7">Duluth1</strain>
        <tissue evidence="7">Whole animal</tissue>
    </source>
</reference>